<evidence type="ECO:0000256" key="1">
    <source>
        <dbReference type="ARBA" id="ARBA00000448"/>
    </source>
</evidence>
<dbReference type="Gene3D" id="3.20.20.300">
    <property type="entry name" value="Glycoside hydrolase, family 3, N-terminal domain"/>
    <property type="match status" value="1"/>
</dbReference>
<dbReference type="EMBL" id="HACM01009980">
    <property type="protein sequence ID" value="CRZ10422.1"/>
    <property type="molecule type" value="Transcribed_RNA"/>
</dbReference>
<dbReference type="Pfam" id="PF00933">
    <property type="entry name" value="Glyco_hydro_3"/>
    <property type="match status" value="1"/>
</dbReference>
<keyword evidence="7" id="KW-1133">Transmembrane helix</keyword>
<keyword evidence="7" id="KW-0472">Membrane</keyword>
<dbReference type="InterPro" id="IPR036881">
    <property type="entry name" value="Glyco_hydro_3_C_sf"/>
</dbReference>
<accession>A0A0H5R9R2</accession>
<dbReference type="SMART" id="SM01217">
    <property type="entry name" value="Fn3_like"/>
    <property type="match status" value="1"/>
</dbReference>
<keyword evidence="4 8" id="KW-0732">Signal</keyword>
<evidence type="ECO:0000256" key="2">
    <source>
        <dbReference type="ARBA" id="ARBA00005336"/>
    </source>
</evidence>
<feature type="domain" description="Fibronectin type III-like" evidence="9">
    <location>
        <begin position="686"/>
        <end position="756"/>
    </location>
</feature>
<dbReference type="SUPFAM" id="SSF51445">
    <property type="entry name" value="(Trans)glycosidases"/>
    <property type="match status" value="1"/>
</dbReference>
<dbReference type="Pfam" id="PF14310">
    <property type="entry name" value="Fn3-like"/>
    <property type="match status" value="1"/>
</dbReference>
<evidence type="ECO:0000256" key="4">
    <source>
        <dbReference type="ARBA" id="ARBA00022729"/>
    </source>
</evidence>
<dbReference type="InterPro" id="IPR051915">
    <property type="entry name" value="Cellulose_Degrad_GH3"/>
</dbReference>
<keyword evidence="6" id="KW-0326">Glycosidase</keyword>
<keyword evidence="5" id="KW-0378">Hydrolase</keyword>
<dbReference type="SUPFAM" id="SSF52279">
    <property type="entry name" value="Beta-D-glucan exohydrolase, C-terminal domain"/>
    <property type="match status" value="1"/>
</dbReference>
<organism evidence="10">
    <name type="scientific">Spongospora subterranea</name>
    <dbReference type="NCBI Taxonomy" id="70186"/>
    <lineage>
        <taxon>Eukaryota</taxon>
        <taxon>Sar</taxon>
        <taxon>Rhizaria</taxon>
        <taxon>Endomyxa</taxon>
        <taxon>Phytomyxea</taxon>
        <taxon>Plasmodiophorida</taxon>
        <taxon>Plasmodiophoridae</taxon>
        <taxon>Spongospora</taxon>
    </lineage>
</organism>
<sequence length="819" mass="90712">MKAPCLQTWCPLFFLLCAVTAYNQETEWAAIDDDIRNMVDSMSLVHRIGQMVQLDITMFLTEAGALNQSALHSAVEYFGVGSILNSPSAMTTEGVLSVQSWRQLITDIQSVALGAGPKIPILYGLDGIHGANYVKSTTLFPHQIGLAATFNRNLVRKAFAISAKDTRTCGIPWSFAPVLDICLQKQWPRVYETFGEDPYLASEMGKEAVLGMQGVEKGELKLSTKVASSLKHFVGYSNPRSGQDRTQAWIPDRILRQYFLPPFRSAIKAGAATVMEAYADNNGQPVVSSEFYLKTVLRDELGFKGVLVTDYSEINNLYWWHHAAHSPSDAIRMAIQQTTIDMSMVVSSFNFSTTLTQLVKDGTIDSNRVSISCARVLQLKKNLGLFDDPFPTNDANQINSVGSKRDRHVALDVAQHSITLLKNSPLCPTCRSILPLSRTSSKRMLLVGPSSDSLKLLSSGWTMHWQGASETEFSFGTTIKEGIRRVLHGSSHLLQHSSACSIENCSTEKRSEIIKASDGADIIIVCLSEPVYTEKPGNIKDMEFDQDQIDLVKELHSKGKPIIVILTMGRPRLLGNIVKMASAVIHAYLPGPEGGEAIANIIFGLVNPSGKLPMTWPKHSALLNLPYWHAFSSADTFDVEFQFGDGLSYSIFSYSDLILSNNVMTSSTGIDISVLVSNTGDVDGYETVLLFLTADYRTVSPEVRLLKRFSKVWIPAKTSKLVQFTLFANDTEFFIGDQSIPVLEDGVFSVQVANISSKFNLVGLSPQSRLASLSYNDDVGFSQEILWFIFGSTVFCPVWYYWFKLYLERKHRVGDYVAI</sequence>
<dbReference type="InterPro" id="IPR002772">
    <property type="entry name" value="Glyco_hydro_3_C"/>
</dbReference>
<dbReference type="AlphaFoldDB" id="A0A0H5R9R2"/>
<dbReference type="Gene3D" id="2.60.40.10">
    <property type="entry name" value="Immunoglobulins"/>
    <property type="match status" value="1"/>
</dbReference>
<name>A0A0H5R9R2_9EUKA</name>
<dbReference type="PANTHER" id="PTHR30620:SF16">
    <property type="entry name" value="LYSOSOMAL BETA GLUCOSIDASE"/>
    <property type="match status" value="1"/>
</dbReference>
<reference evidence="10" key="1">
    <citation type="submission" date="2015-04" db="EMBL/GenBank/DDBJ databases">
        <title>The genome sequence of the plant pathogenic Rhizarian Plasmodiophora brassicae reveals insights in its biotrophic life cycle and the origin of chitin synthesis.</title>
        <authorList>
            <person name="Schwelm A."/>
            <person name="Fogelqvist J."/>
            <person name="Knaust A."/>
            <person name="Julke S."/>
            <person name="Lilja T."/>
            <person name="Dhandapani V."/>
            <person name="Bonilla-Rosso G."/>
            <person name="Karlsson M."/>
            <person name="Shevchenko A."/>
            <person name="Choi S.R."/>
            <person name="Kim H.G."/>
            <person name="Park J.Y."/>
            <person name="Lim Y.P."/>
            <person name="Ludwig-Muller J."/>
            <person name="Dixelius C."/>
        </authorList>
    </citation>
    <scope>NUCLEOTIDE SEQUENCE</scope>
    <source>
        <tissue evidence="10">Potato root galls</tissue>
    </source>
</reference>
<dbReference type="GO" id="GO:0008422">
    <property type="term" value="F:beta-glucosidase activity"/>
    <property type="evidence" value="ECO:0007669"/>
    <property type="project" value="UniProtKB-EC"/>
</dbReference>
<feature type="transmembrane region" description="Helical" evidence="7">
    <location>
        <begin position="785"/>
        <end position="803"/>
    </location>
</feature>
<keyword evidence="7" id="KW-0812">Transmembrane</keyword>
<protein>
    <recommendedName>
        <fullName evidence="3">beta-glucosidase</fullName>
        <ecNumber evidence="3">3.2.1.21</ecNumber>
    </recommendedName>
</protein>
<dbReference type="InterPro" id="IPR001764">
    <property type="entry name" value="Glyco_hydro_3_N"/>
</dbReference>
<evidence type="ECO:0000256" key="7">
    <source>
        <dbReference type="SAM" id="Phobius"/>
    </source>
</evidence>
<dbReference type="Gene3D" id="3.40.50.1700">
    <property type="entry name" value="Glycoside hydrolase family 3 C-terminal domain"/>
    <property type="match status" value="1"/>
</dbReference>
<comment type="catalytic activity">
    <reaction evidence="1">
        <text>Hydrolysis of terminal, non-reducing beta-D-glucosyl residues with release of beta-D-glucose.</text>
        <dbReference type="EC" id="3.2.1.21"/>
    </reaction>
</comment>
<feature type="chain" id="PRO_5005223959" description="beta-glucosidase" evidence="8">
    <location>
        <begin position="22"/>
        <end position="819"/>
    </location>
</feature>
<dbReference type="InterPro" id="IPR013783">
    <property type="entry name" value="Ig-like_fold"/>
</dbReference>
<dbReference type="FunFam" id="3.20.20.300:FF:000007">
    <property type="entry name" value="Lysosomal beta glucosidase"/>
    <property type="match status" value="1"/>
</dbReference>
<evidence type="ECO:0000259" key="9">
    <source>
        <dbReference type="SMART" id="SM01217"/>
    </source>
</evidence>
<dbReference type="PRINTS" id="PR00133">
    <property type="entry name" value="GLHYDRLASE3"/>
</dbReference>
<dbReference type="EC" id="3.2.1.21" evidence="3"/>
<evidence type="ECO:0000256" key="6">
    <source>
        <dbReference type="ARBA" id="ARBA00023295"/>
    </source>
</evidence>
<dbReference type="GO" id="GO:0009251">
    <property type="term" value="P:glucan catabolic process"/>
    <property type="evidence" value="ECO:0007669"/>
    <property type="project" value="TreeGrafter"/>
</dbReference>
<comment type="similarity">
    <text evidence="2">Belongs to the glycosyl hydrolase 3 family.</text>
</comment>
<evidence type="ECO:0000313" key="10">
    <source>
        <dbReference type="EMBL" id="CRZ10422.1"/>
    </source>
</evidence>
<dbReference type="Pfam" id="PF01915">
    <property type="entry name" value="Glyco_hydro_3_C"/>
    <property type="match status" value="1"/>
</dbReference>
<feature type="signal peptide" evidence="8">
    <location>
        <begin position="1"/>
        <end position="21"/>
    </location>
</feature>
<dbReference type="InterPro" id="IPR017853">
    <property type="entry name" value="GH"/>
</dbReference>
<dbReference type="InterPro" id="IPR026891">
    <property type="entry name" value="Fn3-like"/>
</dbReference>
<evidence type="ECO:0000256" key="5">
    <source>
        <dbReference type="ARBA" id="ARBA00022801"/>
    </source>
</evidence>
<evidence type="ECO:0000256" key="8">
    <source>
        <dbReference type="SAM" id="SignalP"/>
    </source>
</evidence>
<dbReference type="InterPro" id="IPR036962">
    <property type="entry name" value="Glyco_hydro_3_N_sf"/>
</dbReference>
<dbReference type="PANTHER" id="PTHR30620">
    <property type="entry name" value="PERIPLASMIC BETA-GLUCOSIDASE-RELATED"/>
    <property type="match status" value="1"/>
</dbReference>
<evidence type="ECO:0000256" key="3">
    <source>
        <dbReference type="ARBA" id="ARBA00012744"/>
    </source>
</evidence>
<proteinExistence type="inferred from homology"/>